<comment type="caution">
    <text evidence="1">The sequence shown here is derived from an EMBL/GenBank/DDBJ whole genome shotgun (WGS) entry which is preliminary data.</text>
</comment>
<sequence>MNQEQKITINEDNTLTVTLSDGRKFTVREPFAKDMEGLGQDLIKIKHTDTVQKLLGRITMPQLTKLQYGKLSLADAQVFNVAVDFFSAPPSAKADMREAFAELGYLSASESEPQILPAS</sequence>
<proteinExistence type="predicted"/>
<dbReference type="AlphaFoldDB" id="A0A1X3DL60"/>
<protein>
    <submittedName>
        <fullName evidence="1">Uncharacterized protein</fullName>
    </submittedName>
</protein>
<dbReference type="OrthoDB" id="8606873at2"/>
<gene>
    <name evidence="1" type="ORF">BV912_01965</name>
</gene>
<evidence type="ECO:0000313" key="2">
    <source>
        <dbReference type="Proteomes" id="UP000193303"/>
    </source>
</evidence>
<dbReference type="EMBL" id="MTAB01000003">
    <property type="protein sequence ID" value="OSI24642.1"/>
    <property type="molecule type" value="Genomic_DNA"/>
</dbReference>
<organism evidence="1 2">
    <name type="scientific">Neisseria dumasiana</name>
    <dbReference type="NCBI Taxonomy" id="1931275"/>
    <lineage>
        <taxon>Bacteria</taxon>
        <taxon>Pseudomonadati</taxon>
        <taxon>Pseudomonadota</taxon>
        <taxon>Betaproteobacteria</taxon>
        <taxon>Neisseriales</taxon>
        <taxon>Neisseriaceae</taxon>
        <taxon>Neisseria</taxon>
    </lineage>
</organism>
<dbReference type="Proteomes" id="UP000193303">
    <property type="component" value="Unassembled WGS sequence"/>
</dbReference>
<evidence type="ECO:0000313" key="1">
    <source>
        <dbReference type="EMBL" id="OSI24642.1"/>
    </source>
</evidence>
<reference evidence="2" key="1">
    <citation type="submission" date="2017-01" db="EMBL/GenBank/DDBJ databases">
        <authorList>
            <person name="Mah S.A."/>
            <person name="Swanson W.J."/>
            <person name="Moy G.W."/>
            <person name="Vacquier V.D."/>
        </authorList>
    </citation>
    <scope>NUCLEOTIDE SEQUENCE [LARGE SCALE GENOMIC DNA]</scope>
    <source>
        <strain evidence="2">124861</strain>
    </source>
</reference>
<accession>A0A1X3DL60</accession>
<dbReference type="RefSeq" id="WP_085358044.1">
    <property type="nucleotide sequence ID" value="NZ_MTAB01000003.1"/>
</dbReference>
<name>A0A1X3DL60_9NEIS</name>